<evidence type="ECO:0000313" key="2">
    <source>
        <dbReference type="Proteomes" id="UP001148614"/>
    </source>
</evidence>
<organism evidence="1 2">
    <name type="scientific">Xylaria arbuscula</name>
    <dbReference type="NCBI Taxonomy" id="114810"/>
    <lineage>
        <taxon>Eukaryota</taxon>
        <taxon>Fungi</taxon>
        <taxon>Dikarya</taxon>
        <taxon>Ascomycota</taxon>
        <taxon>Pezizomycotina</taxon>
        <taxon>Sordariomycetes</taxon>
        <taxon>Xylariomycetidae</taxon>
        <taxon>Xylariales</taxon>
        <taxon>Xylariaceae</taxon>
        <taxon>Xylaria</taxon>
    </lineage>
</organism>
<evidence type="ECO:0000313" key="1">
    <source>
        <dbReference type="EMBL" id="KAJ3578307.1"/>
    </source>
</evidence>
<keyword evidence="2" id="KW-1185">Reference proteome</keyword>
<dbReference type="EMBL" id="JANPWZ010000232">
    <property type="protein sequence ID" value="KAJ3578307.1"/>
    <property type="molecule type" value="Genomic_DNA"/>
</dbReference>
<sequence>MPAKKDRKTRPRRLPNIAQLAGRLGVEDANRLLTERSQTIVYPWLALCRKIQFSPDTIPRDGQVLTMLREVQNLIHKEKDPIARRLACYTFTKLVEVLEERVKEERSLGRISSGQGQGDASVVRNICLESLAGVSNQKTAKLQLAKHIAQGRRWSILCTDHPLLLVILPPGANQIITDSSITVECLKMVAAKIKQPYRGLEAASDVIKEISSGRKPLEELANMEWATIQ</sequence>
<accession>A0A9W8NKR4</accession>
<proteinExistence type="predicted"/>
<name>A0A9W8NKR4_9PEZI</name>
<comment type="caution">
    <text evidence="1">The sequence shown here is derived from an EMBL/GenBank/DDBJ whole genome shotgun (WGS) entry which is preliminary data.</text>
</comment>
<dbReference type="Proteomes" id="UP001148614">
    <property type="component" value="Unassembled WGS sequence"/>
</dbReference>
<dbReference type="AlphaFoldDB" id="A0A9W8NKR4"/>
<gene>
    <name evidence="1" type="ORF">NPX13_g2259</name>
</gene>
<reference evidence="1" key="1">
    <citation type="submission" date="2022-07" db="EMBL/GenBank/DDBJ databases">
        <title>Genome Sequence of Xylaria arbuscula.</title>
        <authorList>
            <person name="Buettner E."/>
        </authorList>
    </citation>
    <scope>NUCLEOTIDE SEQUENCE</scope>
    <source>
        <strain evidence="1">VT107</strain>
    </source>
</reference>
<protein>
    <submittedName>
        <fullName evidence="1">Uncharacterized protein</fullName>
    </submittedName>
</protein>